<protein>
    <submittedName>
        <fullName evidence="1">Uncharacterized protein</fullName>
    </submittedName>
</protein>
<sequence length="163" mass="19329">MNLHSMNKMEKWEAAVDNIDWRLMRDEVDRALIENLAAELGFPDFDRLERASELVVDDFYITHLSDGRWAWWNPRRYANEDPTYFGDDQSLKEFIIQFLQLDQVGSKQLEEGLSKVVQMNRCKFCEHEYDPIELQERQPDINHSDYCSTECAMESILGEIKEE</sequence>
<name>A0A1M4WAD3_9BACL</name>
<proteinExistence type="predicted"/>
<dbReference type="Proteomes" id="UP000184476">
    <property type="component" value="Unassembled WGS sequence"/>
</dbReference>
<evidence type="ECO:0000313" key="1">
    <source>
        <dbReference type="EMBL" id="SHE78167.1"/>
    </source>
</evidence>
<dbReference type="STRING" id="112248.SAMN05444392_103122"/>
<accession>A0A1M4WAD3</accession>
<gene>
    <name evidence="1" type="ORF">SAMN05444392_103122</name>
</gene>
<reference evidence="1 2" key="1">
    <citation type="submission" date="2016-11" db="EMBL/GenBank/DDBJ databases">
        <authorList>
            <person name="Jaros S."/>
            <person name="Januszkiewicz K."/>
            <person name="Wedrychowicz H."/>
        </authorList>
    </citation>
    <scope>NUCLEOTIDE SEQUENCE [LARGE SCALE GENOMIC DNA]</scope>
    <source>
        <strain evidence="1 2">DSM 44666</strain>
    </source>
</reference>
<dbReference type="OrthoDB" id="2988504at2"/>
<keyword evidence="2" id="KW-1185">Reference proteome</keyword>
<dbReference type="EMBL" id="FQVL01000003">
    <property type="protein sequence ID" value="SHE78167.1"/>
    <property type="molecule type" value="Genomic_DNA"/>
</dbReference>
<dbReference type="RefSeq" id="WP_073154218.1">
    <property type="nucleotide sequence ID" value="NZ_FQVL01000003.1"/>
</dbReference>
<evidence type="ECO:0000313" key="2">
    <source>
        <dbReference type="Proteomes" id="UP000184476"/>
    </source>
</evidence>
<dbReference type="AlphaFoldDB" id="A0A1M4WAD3"/>
<organism evidence="1 2">
    <name type="scientific">Seinonella peptonophila</name>
    <dbReference type="NCBI Taxonomy" id="112248"/>
    <lineage>
        <taxon>Bacteria</taxon>
        <taxon>Bacillati</taxon>
        <taxon>Bacillota</taxon>
        <taxon>Bacilli</taxon>
        <taxon>Bacillales</taxon>
        <taxon>Thermoactinomycetaceae</taxon>
        <taxon>Seinonella</taxon>
    </lineage>
</organism>